<protein>
    <submittedName>
        <fullName evidence="1">Uncharacterized protein</fullName>
    </submittedName>
</protein>
<reference evidence="1 2" key="1">
    <citation type="submission" date="2018-06" db="EMBL/GenBank/DDBJ databases">
        <title>Freshwater and sediment microbial communities from various areas in North America, analyzing microbe dynamics in response to fracking.</title>
        <authorList>
            <person name="Lamendella R."/>
        </authorList>
    </citation>
    <scope>NUCLEOTIDE SEQUENCE [LARGE SCALE GENOMIC DNA]</scope>
    <source>
        <strain evidence="1 2">97B</strain>
    </source>
</reference>
<evidence type="ECO:0000313" key="1">
    <source>
        <dbReference type="EMBL" id="RBP08003.1"/>
    </source>
</evidence>
<accession>A0A366F031</accession>
<name>A0A366F031_9BACI</name>
<dbReference type="Proteomes" id="UP000252118">
    <property type="component" value="Unassembled WGS sequence"/>
</dbReference>
<organism evidence="1 2">
    <name type="scientific">Rossellomorea aquimaris</name>
    <dbReference type="NCBI Taxonomy" id="189382"/>
    <lineage>
        <taxon>Bacteria</taxon>
        <taxon>Bacillati</taxon>
        <taxon>Bacillota</taxon>
        <taxon>Bacilli</taxon>
        <taxon>Bacillales</taxon>
        <taxon>Bacillaceae</taxon>
        <taxon>Rossellomorea</taxon>
    </lineage>
</organism>
<comment type="caution">
    <text evidence="1">The sequence shown here is derived from an EMBL/GenBank/DDBJ whole genome shotgun (WGS) entry which is preliminary data.</text>
</comment>
<sequence length="44" mass="4778">MTVNVIKKITTAIADVKNMNIIVNAIKRIITINVIALNVTAISK</sequence>
<proteinExistence type="predicted"/>
<dbReference type="EMBL" id="QNRJ01000001">
    <property type="protein sequence ID" value="RBP08003.1"/>
    <property type="molecule type" value="Genomic_DNA"/>
</dbReference>
<evidence type="ECO:0000313" key="2">
    <source>
        <dbReference type="Proteomes" id="UP000252118"/>
    </source>
</evidence>
<gene>
    <name evidence="1" type="ORF">DET59_101372</name>
</gene>
<dbReference type="AlphaFoldDB" id="A0A366F031"/>